<comment type="caution">
    <text evidence="1">The sequence shown here is derived from an EMBL/GenBank/DDBJ whole genome shotgun (WGS) entry which is preliminary data.</text>
</comment>
<keyword evidence="2" id="KW-1185">Reference proteome</keyword>
<dbReference type="AlphaFoldDB" id="A0A316ECF0"/>
<gene>
    <name evidence="1" type="ORF">LV89_01606</name>
</gene>
<dbReference type="Proteomes" id="UP000245489">
    <property type="component" value="Unassembled WGS sequence"/>
</dbReference>
<dbReference type="OrthoDB" id="770454at2"/>
<dbReference type="EMBL" id="QGGO01000007">
    <property type="protein sequence ID" value="PWK27293.1"/>
    <property type="molecule type" value="Genomic_DNA"/>
</dbReference>
<name>A0A316ECF0_9BACT</name>
<sequence>MTTIELKSNLHLLIDRISDNSVLEAYHTLLKREVKEVGDFWDDLTNAQKEDIKAGIDDLKAGRKKPLSEVMNKYL</sequence>
<organism evidence="1 2">
    <name type="scientific">Arcicella aurantiaca</name>
    <dbReference type="NCBI Taxonomy" id="591202"/>
    <lineage>
        <taxon>Bacteria</taxon>
        <taxon>Pseudomonadati</taxon>
        <taxon>Bacteroidota</taxon>
        <taxon>Cytophagia</taxon>
        <taxon>Cytophagales</taxon>
        <taxon>Flectobacillaceae</taxon>
        <taxon>Arcicella</taxon>
    </lineage>
</organism>
<evidence type="ECO:0008006" key="3">
    <source>
        <dbReference type="Google" id="ProtNLM"/>
    </source>
</evidence>
<evidence type="ECO:0000313" key="2">
    <source>
        <dbReference type="Proteomes" id="UP000245489"/>
    </source>
</evidence>
<protein>
    <recommendedName>
        <fullName evidence="3">Addiction module component</fullName>
    </recommendedName>
</protein>
<dbReference type="RefSeq" id="WP_109742370.1">
    <property type="nucleotide sequence ID" value="NZ_QGGO01000007.1"/>
</dbReference>
<accession>A0A316ECF0</accession>
<reference evidence="1 2" key="1">
    <citation type="submission" date="2018-05" db="EMBL/GenBank/DDBJ databases">
        <title>Genomic Encyclopedia of Archaeal and Bacterial Type Strains, Phase II (KMG-II): from individual species to whole genera.</title>
        <authorList>
            <person name="Goeker M."/>
        </authorList>
    </citation>
    <scope>NUCLEOTIDE SEQUENCE [LARGE SCALE GENOMIC DNA]</scope>
    <source>
        <strain evidence="1 2">DSM 22214</strain>
    </source>
</reference>
<proteinExistence type="predicted"/>
<evidence type="ECO:0000313" key="1">
    <source>
        <dbReference type="EMBL" id="PWK27293.1"/>
    </source>
</evidence>